<dbReference type="RefSeq" id="WP_002703701.1">
    <property type="nucleotide sequence ID" value="NZ_AAWS01000057.1"/>
</dbReference>
<dbReference type="eggNOG" id="COG2921">
    <property type="taxonomic scope" value="Bacteria"/>
</dbReference>
<reference evidence="1 2" key="1">
    <citation type="submission" date="2007-01" db="EMBL/GenBank/DDBJ databases">
        <authorList>
            <person name="Haygood M."/>
            <person name="Podell S."/>
            <person name="Anderson C."/>
            <person name="Hopkinson B."/>
            <person name="Roe K."/>
            <person name="Barbeau K."/>
            <person name="Gaasterland T."/>
            <person name="Ferriera S."/>
            <person name="Johnson J."/>
            <person name="Kravitz S."/>
            <person name="Beeson K."/>
            <person name="Sutton G."/>
            <person name="Rogers Y.-H."/>
            <person name="Friedman R."/>
            <person name="Frazier M."/>
            <person name="Venter J.C."/>
        </authorList>
    </citation>
    <scope>NUCLEOTIDE SEQUENCE [LARGE SCALE GENOMIC DNA]</scope>
    <source>
        <strain evidence="1 2">ATCC 23134</strain>
    </source>
</reference>
<dbReference type="Pfam" id="PF04359">
    <property type="entry name" value="DUF493"/>
    <property type="match status" value="1"/>
</dbReference>
<proteinExistence type="predicted"/>
<dbReference type="OrthoDB" id="5616097at2"/>
<dbReference type="Proteomes" id="UP000004095">
    <property type="component" value="Unassembled WGS sequence"/>
</dbReference>
<dbReference type="InterPro" id="IPR027471">
    <property type="entry name" value="YbeD-like_sf"/>
</dbReference>
<dbReference type="InterPro" id="IPR007454">
    <property type="entry name" value="UPF0250_YbeD-like"/>
</dbReference>
<protein>
    <recommendedName>
        <fullName evidence="3">DUF493 domain-containing protein</fullName>
    </recommendedName>
</protein>
<gene>
    <name evidence="1" type="ORF">M23134_03680</name>
</gene>
<evidence type="ECO:0000313" key="2">
    <source>
        <dbReference type="Proteomes" id="UP000004095"/>
    </source>
</evidence>
<evidence type="ECO:0008006" key="3">
    <source>
        <dbReference type="Google" id="ProtNLM"/>
    </source>
</evidence>
<comment type="caution">
    <text evidence="1">The sequence shown here is derived from an EMBL/GenBank/DDBJ whole genome shotgun (WGS) entry which is preliminary data.</text>
</comment>
<sequence>MGTEEFYASLRQKLEETNQYPVMYMFKFIVPTLTNKAAEVTALFGKDANITSRQSSNGKFTSITVRLVMLSSDEIIEKYQQVGKIEGVIML</sequence>
<accession>A1ZX92</accession>
<dbReference type="AlphaFoldDB" id="A1ZX92"/>
<keyword evidence="2" id="KW-1185">Reference proteome</keyword>
<name>A1ZX92_MICM2</name>
<dbReference type="Gene3D" id="3.30.70.260">
    <property type="match status" value="1"/>
</dbReference>
<dbReference type="SUPFAM" id="SSF117991">
    <property type="entry name" value="YbeD/HP0495-like"/>
    <property type="match status" value="1"/>
</dbReference>
<dbReference type="EMBL" id="AAWS01000057">
    <property type="protein sequence ID" value="EAY24966.1"/>
    <property type="molecule type" value="Genomic_DNA"/>
</dbReference>
<evidence type="ECO:0000313" key="1">
    <source>
        <dbReference type="EMBL" id="EAY24966.1"/>
    </source>
</evidence>
<organism evidence="1 2">
    <name type="scientific">Microscilla marina ATCC 23134</name>
    <dbReference type="NCBI Taxonomy" id="313606"/>
    <lineage>
        <taxon>Bacteria</taxon>
        <taxon>Pseudomonadati</taxon>
        <taxon>Bacteroidota</taxon>
        <taxon>Cytophagia</taxon>
        <taxon>Cytophagales</taxon>
        <taxon>Microscillaceae</taxon>
        <taxon>Microscilla</taxon>
    </lineage>
</organism>